<dbReference type="Proteomes" id="UP001321473">
    <property type="component" value="Unassembled WGS sequence"/>
</dbReference>
<evidence type="ECO:0000313" key="1">
    <source>
        <dbReference type="EMBL" id="KAK8769319.1"/>
    </source>
</evidence>
<reference evidence="1 2" key="1">
    <citation type="journal article" date="2023" name="Arcadia Sci">
        <title>De novo assembly of a long-read Amblyomma americanum tick genome.</title>
        <authorList>
            <person name="Chou S."/>
            <person name="Poskanzer K.E."/>
            <person name="Rollins M."/>
            <person name="Thuy-Boun P.S."/>
        </authorList>
    </citation>
    <scope>NUCLEOTIDE SEQUENCE [LARGE SCALE GENOMIC DNA]</scope>
    <source>
        <strain evidence="1">F_SG_1</strain>
        <tissue evidence="1">Salivary glands</tissue>
    </source>
</reference>
<dbReference type="SUPFAM" id="SSF55486">
    <property type="entry name" value="Metalloproteases ('zincins'), catalytic domain"/>
    <property type="match status" value="1"/>
</dbReference>
<protein>
    <submittedName>
        <fullName evidence="1">Uncharacterized protein</fullName>
    </submittedName>
</protein>
<dbReference type="AlphaFoldDB" id="A0AAQ4E3P1"/>
<dbReference type="GO" id="GO:0006508">
    <property type="term" value="P:proteolysis"/>
    <property type="evidence" value="ECO:0007669"/>
    <property type="project" value="InterPro"/>
</dbReference>
<gene>
    <name evidence="1" type="ORF">V5799_014216</name>
</gene>
<dbReference type="Gene3D" id="3.40.390.10">
    <property type="entry name" value="Collagenase (Catalytic Domain)"/>
    <property type="match status" value="1"/>
</dbReference>
<proteinExistence type="predicted"/>
<name>A0AAQ4E3P1_AMBAM</name>
<dbReference type="InterPro" id="IPR024079">
    <property type="entry name" value="MetalloPept_cat_dom_sf"/>
</dbReference>
<dbReference type="PROSITE" id="PS51885">
    <property type="entry name" value="NEPRILYSIN"/>
    <property type="match status" value="1"/>
</dbReference>
<dbReference type="InterPro" id="IPR000718">
    <property type="entry name" value="Peptidase_M13"/>
</dbReference>
<accession>A0AAQ4E3P1</accession>
<dbReference type="EMBL" id="JARKHS020022765">
    <property type="protein sequence ID" value="KAK8769319.1"/>
    <property type="molecule type" value="Genomic_DNA"/>
</dbReference>
<evidence type="ECO:0000313" key="2">
    <source>
        <dbReference type="Proteomes" id="UP001321473"/>
    </source>
</evidence>
<comment type="caution">
    <text evidence="1">The sequence shown here is derived from an EMBL/GenBank/DDBJ whole genome shotgun (WGS) entry which is preliminary data.</text>
</comment>
<sequence length="268" mass="29470">MKWPEETKPPVGGVDALYVVLDHLAINWNPNFLFAVRVLELPRHAASATGDSAVALILSRGKLSSVWQEGVCKSVDQTQYESYVQMHYELLSVTKSNVSATTLRELVEAILAAKIDIVADECEQELNNNGWVVGTAQGFVSNLLSASYRALRAQLSQFADAYGRRMFSSDRHASYVYIANRADVALGSIGPPLYYLNDTVAVNYAGLGAIVAEPLARSFGLHGIGMDSMGANKRWWYQTGYFDRAQCEIINVEGNHSAYRMVHVGDSV</sequence>
<dbReference type="GO" id="GO:0004222">
    <property type="term" value="F:metalloendopeptidase activity"/>
    <property type="evidence" value="ECO:0007669"/>
    <property type="project" value="InterPro"/>
</dbReference>
<keyword evidence="2" id="KW-1185">Reference proteome</keyword>
<organism evidence="1 2">
    <name type="scientific">Amblyomma americanum</name>
    <name type="common">Lone star tick</name>
    <dbReference type="NCBI Taxonomy" id="6943"/>
    <lineage>
        <taxon>Eukaryota</taxon>
        <taxon>Metazoa</taxon>
        <taxon>Ecdysozoa</taxon>
        <taxon>Arthropoda</taxon>
        <taxon>Chelicerata</taxon>
        <taxon>Arachnida</taxon>
        <taxon>Acari</taxon>
        <taxon>Parasitiformes</taxon>
        <taxon>Ixodida</taxon>
        <taxon>Ixodoidea</taxon>
        <taxon>Ixodidae</taxon>
        <taxon>Amblyomminae</taxon>
        <taxon>Amblyomma</taxon>
    </lineage>
</organism>